<protein>
    <submittedName>
        <fullName evidence="1">Uncharacterized protein</fullName>
    </submittedName>
</protein>
<name>A0ACB9EKG2_ARCLA</name>
<reference evidence="2" key="1">
    <citation type="journal article" date="2022" name="Mol. Ecol. Resour.">
        <title>The genomes of chicory, endive, great burdock and yacon provide insights into Asteraceae palaeo-polyploidization history and plant inulin production.</title>
        <authorList>
            <person name="Fan W."/>
            <person name="Wang S."/>
            <person name="Wang H."/>
            <person name="Wang A."/>
            <person name="Jiang F."/>
            <person name="Liu H."/>
            <person name="Zhao H."/>
            <person name="Xu D."/>
            <person name="Zhang Y."/>
        </authorList>
    </citation>
    <scope>NUCLEOTIDE SEQUENCE [LARGE SCALE GENOMIC DNA]</scope>
    <source>
        <strain evidence="2">cv. Niubang</strain>
    </source>
</reference>
<dbReference type="Proteomes" id="UP001055879">
    <property type="component" value="Linkage Group LG02"/>
</dbReference>
<proteinExistence type="predicted"/>
<gene>
    <name evidence="1" type="ORF">L6452_07354</name>
</gene>
<sequence>MEYDENKALRAKEVAETKFREKEYVAAKFYAERARSLCPMLEYISILITIIDIYCSKEKIESGESDWNGVLRLEGSYDAAKICENFCNLAEIVQAGRNIVIGAEGAFQILSEAFCNVSATFWTKCSTCQFQFQYASFRVYKELVCINCNESYVAVPLPSGYHPRNQRTMSYFSRRNQDTSVVLALNATTSKRKSKQSKRMKKGDGESSGQAPKFEEDGKEKIVSTFDV</sequence>
<accession>A0ACB9EKG2</accession>
<evidence type="ECO:0000313" key="1">
    <source>
        <dbReference type="EMBL" id="KAI3759489.1"/>
    </source>
</evidence>
<comment type="caution">
    <text evidence="1">The sequence shown here is derived from an EMBL/GenBank/DDBJ whole genome shotgun (WGS) entry which is preliminary data.</text>
</comment>
<keyword evidence="2" id="KW-1185">Reference proteome</keyword>
<dbReference type="EMBL" id="CM042048">
    <property type="protein sequence ID" value="KAI3759489.1"/>
    <property type="molecule type" value="Genomic_DNA"/>
</dbReference>
<reference evidence="1 2" key="2">
    <citation type="journal article" date="2022" name="Mol. Ecol. Resour.">
        <title>The genomes of chicory, endive, great burdock and yacon provide insights into Asteraceae paleo-polyploidization history and plant inulin production.</title>
        <authorList>
            <person name="Fan W."/>
            <person name="Wang S."/>
            <person name="Wang H."/>
            <person name="Wang A."/>
            <person name="Jiang F."/>
            <person name="Liu H."/>
            <person name="Zhao H."/>
            <person name="Xu D."/>
            <person name="Zhang Y."/>
        </authorList>
    </citation>
    <scope>NUCLEOTIDE SEQUENCE [LARGE SCALE GENOMIC DNA]</scope>
    <source>
        <strain evidence="2">cv. Niubang</strain>
    </source>
</reference>
<evidence type="ECO:0000313" key="2">
    <source>
        <dbReference type="Proteomes" id="UP001055879"/>
    </source>
</evidence>
<organism evidence="1 2">
    <name type="scientific">Arctium lappa</name>
    <name type="common">Greater burdock</name>
    <name type="synonym">Lappa major</name>
    <dbReference type="NCBI Taxonomy" id="4217"/>
    <lineage>
        <taxon>Eukaryota</taxon>
        <taxon>Viridiplantae</taxon>
        <taxon>Streptophyta</taxon>
        <taxon>Embryophyta</taxon>
        <taxon>Tracheophyta</taxon>
        <taxon>Spermatophyta</taxon>
        <taxon>Magnoliopsida</taxon>
        <taxon>eudicotyledons</taxon>
        <taxon>Gunneridae</taxon>
        <taxon>Pentapetalae</taxon>
        <taxon>asterids</taxon>
        <taxon>campanulids</taxon>
        <taxon>Asterales</taxon>
        <taxon>Asteraceae</taxon>
        <taxon>Carduoideae</taxon>
        <taxon>Cardueae</taxon>
        <taxon>Arctiinae</taxon>
        <taxon>Arctium</taxon>
    </lineage>
</organism>